<dbReference type="PANTHER" id="PTHR30441">
    <property type="entry name" value="DUF748 DOMAIN-CONTAINING PROTEIN"/>
    <property type="match status" value="1"/>
</dbReference>
<dbReference type="RefSeq" id="WP_123236805.1">
    <property type="nucleotide sequence ID" value="NZ_RJVP01000002.1"/>
</dbReference>
<keyword evidence="2" id="KW-0812">Transmembrane</keyword>
<protein>
    <submittedName>
        <fullName evidence="4">AsmA family protein</fullName>
    </submittedName>
</protein>
<organism evidence="4 5">
    <name type="scientific">Pseudomethylobacillus aquaticus</name>
    <dbReference type="NCBI Taxonomy" id="2676064"/>
    <lineage>
        <taxon>Bacteria</taxon>
        <taxon>Pseudomonadati</taxon>
        <taxon>Pseudomonadota</taxon>
        <taxon>Betaproteobacteria</taxon>
        <taxon>Nitrosomonadales</taxon>
        <taxon>Methylophilaceae</taxon>
        <taxon>Pseudomethylobacillus</taxon>
    </lineage>
</organism>
<sequence length="1044" mass="109545">MNKYVKYALIAVASVVLVVVALVAVVAVTFNPNDYKPMIVKLVQDKKQRTLNIEGDIKLAFWPKIGADLGRISISEHNSDKQFASVNGLKVSLALLPLLAKQLVVDTVYVDGAQANIVRNEDGSFNFDDLLSKEEEEPSEQIKFDVEGIVISDSAVSFKDLQAKAEYSISKFNLKTGEVALAKPFDLSTNFSVAASQPKVLADVKLKGNFMADPEQQHFVVQGLDALVTGAVDDIQDLQVKLSGNVDAKPQELEFIVDRIQLAVAGKRDGASIKADLDAPQLVMRKDQLLGKEATLNLSQQKDKQSVTAKVVLADIAGTPAQFTSGGIRAEVNAVQGEDTVQAKLTLADVKGTQTTLQSSGVNGEFTAKQGARNVAGKFSAPFNGNLEQLVFDIPKLAGTLNIKDPALPKGALAGDFAVKLHADVKQQRADTQFTLNVDSTRLQGDVDVAGFATPAIKFNLNADKLDLNALLGKPSKTAAAAPAKDSGPAKAPDLSALSQLQLDGKVNMGSILYDQYRISNLALAVKADGSKLSINPISLKLDDSQIKGMLAISQFAKPLYSFDIEIDKIDANRYVSAAPAAAESKPAAKTAGDDKPLDLSALKALNANGSLRIGSLKYGEIQSSNIRIDLKADGEKLSLNPLAAKVDDSQINANLGITRYANPVFNFNVNIDKLDADRYITKDSSAPAKTAKPAAKTAEDTPIDLSALKKFNASGEANIGALKLANVKTSNVKVGLNAADGVVNVSPFAANLYQGSMAGNLKVDARSTPVISFKQDMQGITIGPLLADAINNDMLDGKGSLKLDVSTQGASVNALKQALNGTAALNLADGAVKGIDIAGTLRGVKNKLNVLKGQDTLGADQSKKTDFSEMKASFNIKNGVAHNDDLSMKAPLFRITGAGDIDIGKETINYLAKPTVVSSLKGQGGDDLAALNGLTIPVKLTGTFSAPKYGMDFAAVGSAFAKSQLIDKVGGDKAEAVKGLLGGSKEDALKSLIGGKKAAPAAAPAGTESGTPAPTEAAPAEPAPAPATPEDQVKKKLNNILGF</sequence>
<comment type="caution">
    <text evidence="4">The sequence shown here is derived from an EMBL/GenBank/DDBJ whole genome shotgun (WGS) entry which is preliminary data.</text>
</comment>
<accession>A0A3N0V3F1</accession>
<dbReference type="Proteomes" id="UP000275137">
    <property type="component" value="Unassembled WGS sequence"/>
</dbReference>
<name>A0A3N0V3F1_9PROT</name>
<dbReference type="EMBL" id="RJVP01000002">
    <property type="protein sequence ID" value="ROH86998.1"/>
    <property type="molecule type" value="Genomic_DNA"/>
</dbReference>
<evidence type="ECO:0000256" key="1">
    <source>
        <dbReference type="SAM" id="MobiDB-lite"/>
    </source>
</evidence>
<feature type="transmembrane region" description="Helical" evidence="2">
    <location>
        <begin position="7"/>
        <end position="30"/>
    </location>
</feature>
<gene>
    <name evidence="4" type="ORF">ED236_04690</name>
</gene>
<keyword evidence="5" id="KW-1185">Reference proteome</keyword>
<dbReference type="InterPro" id="IPR052894">
    <property type="entry name" value="AsmA-related"/>
</dbReference>
<feature type="domain" description="AsmA" evidence="3">
    <location>
        <begin position="649"/>
        <end position="886"/>
    </location>
</feature>
<evidence type="ECO:0000313" key="5">
    <source>
        <dbReference type="Proteomes" id="UP000275137"/>
    </source>
</evidence>
<feature type="compositionally biased region" description="Low complexity" evidence="1">
    <location>
        <begin position="1001"/>
        <end position="1021"/>
    </location>
</feature>
<dbReference type="GO" id="GO:0005886">
    <property type="term" value="C:plasma membrane"/>
    <property type="evidence" value="ECO:0007669"/>
    <property type="project" value="TreeGrafter"/>
</dbReference>
<keyword evidence="2" id="KW-1133">Transmembrane helix</keyword>
<dbReference type="InterPro" id="IPR007844">
    <property type="entry name" value="AsmA"/>
</dbReference>
<keyword evidence="2" id="KW-0472">Membrane</keyword>
<dbReference type="PANTHER" id="PTHR30441:SF4">
    <property type="entry name" value="PROTEIN ASMA"/>
    <property type="match status" value="1"/>
</dbReference>
<feature type="region of interest" description="Disordered" evidence="1">
    <location>
        <begin position="1001"/>
        <end position="1034"/>
    </location>
</feature>
<dbReference type="AlphaFoldDB" id="A0A3N0V3F1"/>
<dbReference type="Pfam" id="PF05170">
    <property type="entry name" value="AsmA"/>
    <property type="match status" value="2"/>
</dbReference>
<evidence type="ECO:0000313" key="4">
    <source>
        <dbReference type="EMBL" id="ROH86998.1"/>
    </source>
</evidence>
<evidence type="ECO:0000259" key="3">
    <source>
        <dbReference type="Pfam" id="PF05170"/>
    </source>
</evidence>
<proteinExistence type="predicted"/>
<dbReference type="GO" id="GO:0090313">
    <property type="term" value="P:regulation of protein targeting to membrane"/>
    <property type="evidence" value="ECO:0007669"/>
    <property type="project" value="TreeGrafter"/>
</dbReference>
<evidence type="ECO:0000256" key="2">
    <source>
        <dbReference type="SAM" id="Phobius"/>
    </source>
</evidence>
<reference evidence="4 5" key="1">
    <citation type="submission" date="2018-10" db="EMBL/GenBank/DDBJ databases">
        <authorList>
            <person name="Chen W.-M."/>
        </authorList>
    </citation>
    <scope>NUCLEOTIDE SEQUENCE [LARGE SCALE GENOMIC DNA]</scope>
    <source>
        <strain evidence="4 5">H-5</strain>
    </source>
</reference>
<feature type="domain" description="AsmA" evidence="3">
    <location>
        <begin position="1"/>
        <end position="543"/>
    </location>
</feature>